<dbReference type="InterPro" id="IPR015867">
    <property type="entry name" value="N-reg_PII/ATP_PRibTrfase_C"/>
</dbReference>
<evidence type="ECO:0000256" key="5">
    <source>
        <dbReference type="ARBA" id="ARBA00023136"/>
    </source>
</evidence>
<reference evidence="8 9" key="1">
    <citation type="journal article" date="2018" name="Int. J. Syst. Evol. Microbiol.">
        <title>Planococcus salinus sp. nov., a moderately halophilic bacterium isolated from a saline-alkali soil.</title>
        <authorList>
            <person name="Gan L."/>
        </authorList>
    </citation>
    <scope>NUCLEOTIDE SEQUENCE [LARGE SCALE GENOMIC DNA]</scope>
    <source>
        <strain evidence="8 9">LCB217</strain>
    </source>
</reference>
<dbReference type="PANTHER" id="PTHR33545:SF3">
    <property type="entry name" value="UPF0750 MEMBRANE PROTEIN YQFU"/>
    <property type="match status" value="1"/>
</dbReference>
<gene>
    <name evidence="8" type="ORF">EEX84_16240</name>
</gene>
<evidence type="ECO:0000259" key="7">
    <source>
        <dbReference type="Pfam" id="PF10035"/>
    </source>
</evidence>
<name>A0A3M8P2X7_9BACL</name>
<evidence type="ECO:0000256" key="2">
    <source>
        <dbReference type="ARBA" id="ARBA00022475"/>
    </source>
</evidence>
<protein>
    <submittedName>
        <fullName evidence="8">YitT family protein</fullName>
    </submittedName>
</protein>
<dbReference type="Pfam" id="PF10035">
    <property type="entry name" value="DUF2179"/>
    <property type="match status" value="1"/>
</dbReference>
<keyword evidence="3 6" id="KW-0812">Transmembrane</keyword>
<feature type="domain" description="DUF2179" evidence="7">
    <location>
        <begin position="226"/>
        <end position="280"/>
    </location>
</feature>
<dbReference type="InterPro" id="IPR019264">
    <property type="entry name" value="DUF2179"/>
</dbReference>
<keyword evidence="9" id="KW-1185">Reference proteome</keyword>
<accession>A0A3M8P2X7</accession>
<feature type="transmembrane region" description="Helical" evidence="6">
    <location>
        <begin position="113"/>
        <end position="131"/>
    </location>
</feature>
<keyword evidence="2" id="KW-1003">Cell membrane</keyword>
<dbReference type="InterPro" id="IPR051461">
    <property type="entry name" value="UPF0750_membrane"/>
</dbReference>
<dbReference type="AlphaFoldDB" id="A0A3M8P2X7"/>
<proteinExistence type="predicted"/>
<feature type="transmembrane region" description="Helical" evidence="6">
    <location>
        <begin position="52"/>
        <end position="72"/>
    </location>
</feature>
<dbReference type="CDD" id="cd16380">
    <property type="entry name" value="YitT_C"/>
    <property type="match status" value="1"/>
</dbReference>
<feature type="transmembrane region" description="Helical" evidence="6">
    <location>
        <begin position="151"/>
        <end position="176"/>
    </location>
</feature>
<feature type="transmembrane region" description="Helical" evidence="6">
    <location>
        <begin position="12"/>
        <end position="32"/>
    </location>
</feature>
<dbReference type="OrthoDB" id="265478at2"/>
<comment type="subcellular location">
    <subcellularLocation>
        <location evidence="1">Cell membrane</location>
        <topology evidence="1">Multi-pass membrane protein</topology>
    </subcellularLocation>
</comment>
<dbReference type="Proteomes" id="UP000275473">
    <property type="component" value="Unassembled WGS sequence"/>
</dbReference>
<comment type="caution">
    <text evidence="8">The sequence shown here is derived from an EMBL/GenBank/DDBJ whole genome shotgun (WGS) entry which is preliminary data.</text>
</comment>
<evidence type="ECO:0000256" key="4">
    <source>
        <dbReference type="ARBA" id="ARBA00022989"/>
    </source>
</evidence>
<organism evidence="8 9">
    <name type="scientific">Planococcus salinus</name>
    <dbReference type="NCBI Taxonomy" id="1848460"/>
    <lineage>
        <taxon>Bacteria</taxon>
        <taxon>Bacillati</taxon>
        <taxon>Bacillota</taxon>
        <taxon>Bacilli</taxon>
        <taxon>Bacillales</taxon>
        <taxon>Caryophanaceae</taxon>
        <taxon>Planococcus</taxon>
    </lineage>
</organism>
<dbReference type="PANTHER" id="PTHR33545">
    <property type="entry name" value="UPF0750 MEMBRANE PROTEIN YITT-RELATED"/>
    <property type="match status" value="1"/>
</dbReference>
<evidence type="ECO:0000313" key="9">
    <source>
        <dbReference type="Proteomes" id="UP000275473"/>
    </source>
</evidence>
<keyword evidence="4 6" id="KW-1133">Transmembrane helix</keyword>
<evidence type="ECO:0000256" key="1">
    <source>
        <dbReference type="ARBA" id="ARBA00004651"/>
    </source>
</evidence>
<dbReference type="InterPro" id="IPR003740">
    <property type="entry name" value="YitT"/>
</dbReference>
<evidence type="ECO:0000256" key="6">
    <source>
        <dbReference type="SAM" id="Phobius"/>
    </source>
</evidence>
<dbReference type="Gene3D" id="3.30.70.120">
    <property type="match status" value="1"/>
</dbReference>
<feature type="transmembrane region" description="Helical" evidence="6">
    <location>
        <begin position="84"/>
        <end position="101"/>
    </location>
</feature>
<evidence type="ECO:0000256" key="3">
    <source>
        <dbReference type="ARBA" id="ARBA00022692"/>
    </source>
</evidence>
<dbReference type="PIRSF" id="PIRSF006483">
    <property type="entry name" value="Membrane_protein_YitT"/>
    <property type="match status" value="1"/>
</dbReference>
<dbReference type="Pfam" id="PF02588">
    <property type="entry name" value="YitT_membrane"/>
    <property type="match status" value="1"/>
</dbReference>
<dbReference type="GO" id="GO:0005886">
    <property type="term" value="C:plasma membrane"/>
    <property type="evidence" value="ECO:0007669"/>
    <property type="project" value="UniProtKB-SubCell"/>
</dbReference>
<dbReference type="RefSeq" id="WP_123166705.1">
    <property type="nucleotide sequence ID" value="NZ_RIAX01000024.1"/>
</dbReference>
<keyword evidence="5 6" id="KW-0472">Membrane</keyword>
<evidence type="ECO:0000313" key="8">
    <source>
        <dbReference type="EMBL" id="RNF38099.1"/>
    </source>
</evidence>
<dbReference type="EMBL" id="RIAX01000024">
    <property type="protein sequence ID" value="RNF38099.1"/>
    <property type="molecule type" value="Genomic_DNA"/>
</dbReference>
<sequence length="288" mass="31653">MMAKQHKKEPRLHFILRFIFILVGAAMAAASIELFLVPNSIIDGGIIGVSLILDYLTVVPFGILLVAINLPFLFSGYKYIGRNFFISSIFAIVALAILEIPLHSIEPFVDDPLLATVFGGLLLGAGVGIVIRNGGALDGTEILGILLTRKLPFSVGEFVMFFNVFIFGWAGFVLGWEQAMYSILTYYIASKTIDIVIQGLEDTKAVIIITDDYEELGQAINDRLGRSVTKLHGKGGFNHTEKDVIYVVVTRLEITKLKQIVNDIDSTAFTTIMNTQEVHGGTFKSPIH</sequence>